<organism evidence="6 7">
    <name type="scientific">Pseudomonas mandelii PD30</name>
    <dbReference type="NCBI Taxonomy" id="1419583"/>
    <lineage>
        <taxon>Bacteria</taxon>
        <taxon>Pseudomonadati</taxon>
        <taxon>Pseudomonadota</taxon>
        <taxon>Gammaproteobacteria</taxon>
        <taxon>Pseudomonadales</taxon>
        <taxon>Pseudomonadaceae</taxon>
        <taxon>Pseudomonas</taxon>
    </lineage>
</organism>
<evidence type="ECO:0000259" key="5">
    <source>
        <dbReference type="PROSITE" id="PS01124"/>
    </source>
</evidence>
<dbReference type="SUPFAM" id="SSF46689">
    <property type="entry name" value="Homeodomain-like"/>
    <property type="match status" value="2"/>
</dbReference>
<evidence type="ECO:0000256" key="2">
    <source>
        <dbReference type="ARBA" id="ARBA00023125"/>
    </source>
</evidence>
<dbReference type="AlphaFoldDB" id="A0A059L8N4"/>
<evidence type="ECO:0000313" key="7">
    <source>
        <dbReference type="Proteomes" id="UP000026739"/>
    </source>
</evidence>
<dbReference type="GO" id="GO:0003700">
    <property type="term" value="F:DNA-binding transcription factor activity"/>
    <property type="evidence" value="ECO:0007669"/>
    <property type="project" value="InterPro"/>
</dbReference>
<dbReference type="Pfam" id="PF12833">
    <property type="entry name" value="HTH_18"/>
    <property type="match status" value="1"/>
</dbReference>
<accession>A0A059L8N4</accession>
<dbReference type="InterPro" id="IPR050204">
    <property type="entry name" value="AraC_XylS_family_regulators"/>
</dbReference>
<reference evidence="6 7" key="1">
    <citation type="submission" date="2013-12" db="EMBL/GenBank/DDBJ databases">
        <authorList>
            <person name="Formusa P.A."/>
            <person name="Habash M."/>
            <person name="Lee H."/>
            <person name="Trevors J.T."/>
        </authorList>
    </citation>
    <scope>NUCLEOTIDE SEQUENCE [LARGE SCALE GENOMIC DNA]</scope>
    <source>
        <strain evidence="6 7">PD30</strain>
    </source>
</reference>
<keyword evidence="2" id="KW-0238">DNA-binding</keyword>
<dbReference type="Gene3D" id="1.10.10.60">
    <property type="entry name" value="Homeodomain-like"/>
    <property type="match status" value="1"/>
</dbReference>
<evidence type="ECO:0000256" key="1">
    <source>
        <dbReference type="ARBA" id="ARBA00023015"/>
    </source>
</evidence>
<keyword evidence="3" id="KW-0804">Transcription</keyword>
<comment type="function">
    <text evidence="4">Regulatory protein of the TOL plasmid xyl operons. XylS activates the xylXYZLTEGFJQKIH operon required for the degradation of toluene, m-xylene and p-xylene.</text>
</comment>
<gene>
    <name evidence="6" type="ORF">V466_03405</name>
</gene>
<dbReference type="EMBL" id="AZQQ01000061">
    <property type="protein sequence ID" value="KDD70354.1"/>
    <property type="molecule type" value="Genomic_DNA"/>
</dbReference>
<evidence type="ECO:0000313" key="6">
    <source>
        <dbReference type="EMBL" id="KDD70354.1"/>
    </source>
</evidence>
<proteinExistence type="predicted"/>
<dbReference type="PANTHER" id="PTHR46796">
    <property type="entry name" value="HTH-TYPE TRANSCRIPTIONAL ACTIVATOR RHAS-RELATED"/>
    <property type="match status" value="1"/>
</dbReference>
<dbReference type="Proteomes" id="UP000026739">
    <property type="component" value="Unassembled WGS sequence"/>
</dbReference>
<dbReference type="PROSITE" id="PS01124">
    <property type="entry name" value="HTH_ARAC_FAMILY_2"/>
    <property type="match status" value="1"/>
</dbReference>
<sequence length="258" mass="28951">MPTVLSQELLGGRLCLQLLPRAAYSARDPVQLQTLGVTLERQQGVHAIDSDHRVDFNTLPGVLAYTPVGVEVFSESASGGEYLLMRLNQPLADQHLPAVDHRVQSSGNRRALMLGRELRRLLLAPQPDRLALEQRAVEFVGLMNPKASTAQRVTPNVFTQVLDQIAEQFHEPLTLEQLAATYGQNELRFLRDFTRAIGLTPHAYLVEVRLQAARWMIEHTDLFLADIALDAGFAHQSHMGSAFRKYLAMTPSQYRSRF</sequence>
<evidence type="ECO:0000256" key="4">
    <source>
        <dbReference type="ARBA" id="ARBA00037345"/>
    </source>
</evidence>
<dbReference type="InterPro" id="IPR018060">
    <property type="entry name" value="HTH_AraC"/>
</dbReference>
<name>A0A059L8N4_9PSED</name>
<dbReference type="RefSeq" id="WP_033054689.1">
    <property type="nucleotide sequence ID" value="NZ_AZQQ01000061.1"/>
</dbReference>
<dbReference type="InterPro" id="IPR009057">
    <property type="entry name" value="Homeodomain-like_sf"/>
</dbReference>
<dbReference type="eggNOG" id="COG2207">
    <property type="taxonomic scope" value="Bacteria"/>
</dbReference>
<dbReference type="GO" id="GO:0043565">
    <property type="term" value="F:sequence-specific DNA binding"/>
    <property type="evidence" value="ECO:0007669"/>
    <property type="project" value="InterPro"/>
</dbReference>
<dbReference type="SMART" id="SM00342">
    <property type="entry name" value="HTH_ARAC"/>
    <property type="match status" value="1"/>
</dbReference>
<comment type="caution">
    <text evidence="6">The sequence shown here is derived from an EMBL/GenBank/DDBJ whole genome shotgun (WGS) entry which is preliminary data.</text>
</comment>
<feature type="domain" description="HTH araC/xylS-type" evidence="5">
    <location>
        <begin position="159"/>
        <end position="257"/>
    </location>
</feature>
<keyword evidence="1" id="KW-0805">Transcription regulation</keyword>
<evidence type="ECO:0000256" key="3">
    <source>
        <dbReference type="ARBA" id="ARBA00023163"/>
    </source>
</evidence>
<protein>
    <submittedName>
        <fullName evidence="6">AraC family transcriptional regulator</fullName>
    </submittedName>
</protein>